<keyword evidence="5" id="KW-1185">Reference proteome</keyword>
<feature type="transmembrane region" description="Helical" evidence="1">
    <location>
        <begin position="210"/>
        <end position="235"/>
    </location>
</feature>
<dbReference type="GeneID" id="35124204"/>
<keyword evidence="1" id="KW-1133">Transmembrane helix</keyword>
<name>A0A2H4VEU1_9EURY</name>
<feature type="transmembrane region" description="Helical" evidence="1">
    <location>
        <begin position="132"/>
        <end position="160"/>
    </location>
</feature>
<reference evidence="5 6" key="1">
    <citation type="submission" date="2016-10" db="EMBL/GenBank/DDBJ databases">
        <title>Comparative genomics between deep and shallow subseafloor isolates.</title>
        <authorList>
            <person name="Ishii S."/>
            <person name="Miller J.R."/>
            <person name="Sutton G."/>
            <person name="Suzuki S."/>
            <person name="Methe B."/>
            <person name="Inagaki F."/>
            <person name="Imachi H."/>
        </authorList>
    </citation>
    <scope>NUCLEOTIDE SEQUENCE [LARGE SCALE GENOMIC DNA]</scope>
    <source>
        <strain evidence="3 5">A8p</strain>
        <strain evidence="2 6">MO-MB1</strain>
    </source>
</reference>
<organism evidence="2 6">
    <name type="scientific">Methanobacterium subterraneum</name>
    <dbReference type="NCBI Taxonomy" id="59277"/>
    <lineage>
        <taxon>Archaea</taxon>
        <taxon>Methanobacteriati</taxon>
        <taxon>Methanobacteriota</taxon>
        <taxon>Methanomada group</taxon>
        <taxon>Methanobacteria</taxon>
        <taxon>Methanobacteriales</taxon>
        <taxon>Methanobacteriaceae</taxon>
        <taxon>Methanobacterium</taxon>
    </lineage>
</organism>
<reference evidence="4 7" key="2">
    <citation type="submission" date="2020-04" db="EMBL/GenBank/DDBJ databases">
        <title>Draft genome of Methanobacterium subterraneum isolated from animal feces.</title>
        <authorList>
            <person name="Ouboter H.T."/>
            <person name="Berger S."/>
            <person name="Gungor E."/>
            <person name="Jetten M.S.M."/>
            <person name="Welte C.U."/>
        </authorList>
    </citation>
    <scope>NUCLEOTIDE SEQUENCE [LARGE SCALE GENOMIC DNA]</scope>
    <source>
        <strain evidence="4">HO_2020</strain>
    </source>
</reference>
<dbReference type="OrthoDB" id="70331at2157"/>
<evidence type="ECO:0000256" key="1">
    <source>
        <dbReference type="SAM" id="Phobius"/>
    </source>
</evidence>
<feature type="transmembrane region" description="Helical" evidence="1">
    <location>
        <begin position="172"/>
        <end position="198"/>
    </location>
</feature>
<sequence length="270" mass="29226">MKYIICDECNGFYELETGESIEDFESCLCGGTLSYAELTPKGVKKTARNMGKSQSHSHQISDQHINKHQIINLHSENICPLCGQINKVKSAFCSKCGKILKTGGPANWYDYGYVLEERQKRKKSLRGLYERIDLWGVGCGIIFLIGMTILSNIIIFFGLVRLTVQNANEPTLFSFLGGASLISLSIFSLSGFVSAAAIGTRSYIEGIVNGALVGICVAVVISIIPGVFVLAYVGIIPWVTILLGGSIVYGILTGLGGLIAVSLRRYTGII</sequence>
<protein>
    <recommendedName>
        <fullName evidence="8">Zinc ribbon domain-containing protein</fullName>
    </recommendedName>
</protein>
<accession>A0A2H4VN31</accession>
<keyword evidence="1" id="KW-0472">Membrane</keyword>
<dbReference type="EMBL" id="JABBYL010000025">
    <property type="protein sequence ID" value="NMO09600.1"/>
    <property type="molecule type" value="Genomic_DNA"/>
</dbReference>
<evidence type="ECO:0000313" key="4">
    <source>
        <dbReference type="EMBL" id="NMO09600.1"/>
    </source>
</evidence>
<evidence type="ECO:0000313" key="2">
    <source>
        <dbReference type="EMBL" id="AUB56613.1"/>
    </source>
</evidence>
<feature type="transmembrane region" description="Helical" evidence="1">
    <location>
        <begin position="241"/>
        <end position="263"/>
    </location>
</feature>
<dbReference type="RefSeq" id="WP_100906595.1">
    <property type="nucleotide sequence ID" value="NZ_CP017766.1"/>
</dbReference>
<gene>
    <name evidence="2" type="ORF">BK007_11750</name>
    <name evidence="3" type="ORF">BK009_01730</name>
    <name evidence="4" type="ORF">HG719_07110</name>
</gene>
<dbReference type="AlphaFoldDB" id="A0A2H4VEU1"/>
<evidence type="ECO:0008006" key="8">
    <source>
        <dbReference type="Google" id="ProtNLM"/>
    </source>
</evidence>
<evidence type="ECO:0000313" key="6">
    <source>
        <dbReference type="Proteomes" id="UP000232806"/>
    </source>
</evidence>
<dbReference type="Proteomes" id="UP000232806">
    <property type="component" value="Chromosome"/>
</dbReference>
<dbReference type="Proteomes" id="UP000232631">
    <property type="component" value="Chromosome"/>
</dbReference>
<dbReference type="KEGG" id="msub:BK009_01730"/>
<evidence type="ECO:0000313" key="5">
    <source>
        <dbReference type="Proteomes" id="UP000232631"/>
    </source>
</evidence>
<evidence type="ECO:0000313" key="7">
    <source>
        <dbReference type="Proteomes" id="UP000591058"/>
    </source>
</evidence>
<dbReference type="EMBL" id="CP017768">
    <property type="protein sequence ID" value="AUB59513.1"/>
    <property type="molecule type" value="Genomic_DNA"/>
</dbReference>
<dbReference type="EMBL" id="CP017766">
    <property type="protein sequence ID" value="AUB56613.1"/>
    <property type="molecule type" value="Genomic_DNA"/>
</dbReference>
<proteinExistence type="predicted"/>
<keyword evidence="1" id="KW-0812">Transmembrane</keyword>
<evidence type="ECO:0000313" key="3">
    <source>
        <dbReference type="EMBL" id="AUB59513.1"/>
    </source>
</evidence>
<dbReference type="Proteomes" id="UP000591058">
    <property type="component" value="Unassembled WGS sequence"/>
</dbReference>
<accession>A0A2H4VEU1</accession>